<dbReference type="AlphaFoldDB" id="A0A0E1WA23"/>
<accession>A0A0E1WA23</accession>
<evidence type="ECO:0000313" key="1">
    <source>
        <dbReference type="EMBL" id="EET09201.1"/>
    </source>
</evidence>
<protein>
    <submittedName>
        <fullName evidence="1">Uncharacterized protein</fullName>
    </submittedName>
</protein>
<dbReference type="Proteomes" id="UP000001812">
    <property type="component" value="Chromosome I"/>
</dbReference>
<proteinExistence type="predicted"/>
<dbReference type="HOGENOM" id="CLU_3023234_0_0_4"/>
<gene>
    <name evidence="1" type="ORF">BURPS1710A_2544</name>
</gene>
<dbReference type="EMBL" id="CM000832">
    <property type="protein sequence ID" value="EET09201.1"/>
    <property type="molecule type" value="Genomic_DNA"/>
</dbReference>
<organism evidence="1">
    <name type="scientific">Burkholderia pseudomallei 1710a</name>
    <dbReference type="NCBI Taxonomy" id="320371"/>
    <lineage>
        <taxon>Bacteria</taxon>
        <taxon>Pseudomonadati</taxon>
        <taxon>Pseudomonadota</taxon>
        <taxon>Betaproteobacteria</taxon>
        <taxon>Burkholderiales</taxon>
        <taxon>Burkholderiaceae</taxon>
        <taxon>Burkholderia</taxon>
        <taxon>pseudomallei group</taxon>
    </lineage>
</organism>
<reference evidence="1" key="1">
    <citation type="submission" date="2009-05" db="EMBL/GenBank/DDBJ databases">
        <authorList>
            <person name="Harkins D.M."/>
            <person name="DeShazer D."/>
            <person name="Woods D.E."/>
            <person name="Brinkac L.M."/>
            <person name="Brown K.A."/>
            <person name="Hung G.C."/>
            <person name="Tuanyok A."/>
            <person name="Zhang B."/>
            <person name="Nierman W.C."/>
        </authorList>
    </citation>
    <scope>NUCLEOTIDE SEQUENCE [LARGE SCALE GENOMIC DNA]</scope>
    <source>
        <strain evidence="1">1710a</strain>
    </source>
</reference>
<name>A0A0E1WA23_BURPE</name>
<sequence length="55" mass="6367">MSNRRSRSDLTIIDDKLWKRIEPMQSPTRSSRKGPTPHYRIGAALNGILFEKFGH</sequence>